<dbReference type="InterPro" id="IPR046373">
    <property type="entry name" value="Acyl-CoA_Oxase/DH_mid-dom_sf"/>
</dbReference>
<gene>
    <name evidence="1" type="ORF">CYMTET_32136</name>
</gene>
<dbReference type="SUPFAM" id="SSF56645">
    <property type="entry name" value="Acyl-CoA dehydrogenase NM domain-like"/>
    <property type="match status" value="1"/>
</dbReference>
<dbReference type="InterPro" id="IPR036250">
    <property type="entry name" value="AcylCo_DH-like_C"/>
</dbReference>
<dbReference type="Gene3D" id="2.40.110.10">
    <property type="entry name" value="Butyryl-CoA Dehydrogenase, subunit A, domain 2"/>
    <property type="match status" value="1"/>
</dbReference>
<dbReference type="Gene3D" id="1.20.140.10">
    <property type="entry name" value="Butyryl-CoA Dehydrogenase, subunit A, domain 3"/>
    <property type="match status" value="1"/>
</dbReference>
<dbReference type="GO" id="GO:0055088">
    <property type="term" value="P:lipid homeostasis"/>
    <property type="evidence" value="ECO:0007669"/>
    <property type="project" value="TreeGrafter"/>
</dbReference>
<dbReference type="GO" id="GO:0005504">
    <property type="term" value="F:fatty acid binding"/>
    <property type="evidence" value="ECO:0007669"/>
    <property type="project" value="TreeGrafter"/>
</dbReference>
<comment type="caution">
    <text evidence="1">The sequence shown here is derived from an EMBL/GenBank/DDBJ whole genome shotgun (WGS) entry which is preliminary data.</text>
</comment>
<dbReference type="PANTHER" id="PTHR10909">
    <property type="entry name" value="ELECTRON TRANSPORT OXIDOREDUCTASE"/>
    <property type="match status" value="1"/>
</dbReference>
<dbReference type="Proteomes" id="UP001190700">
    <property type="component" value="Unassembled WGS sequence"/>
</dbReference>
<dbReference type="PANTHER" id="PTHR10909:SF352">
    <property type="entry name" value="ACYL-COENZYME A OXIDASE-LIKE PROTEIN"/>
    <property type="match status" value="1"/>
</dbReference>
<dbReference type="GO" id="GO:0003997">
    <property type="term" value="F:acyl-CoA oxidase activity"/>
    <property type="evidence" value="ECO:0007669"/>
    <property type="project" value="InterPro"/>
</dbReference>
<proteinExistence type="predicted"/>
<dbReference type="EMBL" id="LGRX02019234">
    <property type="protein sequence ID" value="KAK3258838.1"/>
    <property type="molecule type" value="Genomic_DNA"/>
</dbReference>
<dbReference type="GO" id="GO:0005777">
    <property type="term" value="C:peroxisome"/>
    <property type="evidence" value="ECO:0007669"/>
    <property type="project" value="InterPro"/>
</dbReference>
<dbReference type="InterPro" id="IPR009100">
    <property type="entry name" value="AcylCoA_DH/oxidase_NM_dom_sf"/>
</dbReference>
<evidence type="ECO:0000313" key="1">
    <source>
        <dbReference type="EMBL" id="KAK3258838.1"/>
    </source>
</evidence>
<sequence>MVYSIFTDLGYPSSKPVGKLRAFLLGLRQGLTAEYMVVIADLIVDGTSHGPHPFVCKMRVGGELIPGIQVGDMGVKTIANDLDNAWLRFTRVWMPKESLLAKYADIIDNKYVQVGKEKMRIEVIGQRLLTGRLVIAQACIFSIQDVFKKAKAYTSEKQCHVPGSELPLCELPQVKHLFREADAELQHMEQYLTQVQQRLAVHLSAGTIPPDSLVSPRLAVHLSAGTIPPDSLVSPRLAVHLSAGTIPPDSLVESIAVAKVKAIEVATNMSFRLSQEVGSYALMGSTGFEHQAMLLCCKFAEGDSRILLQKMARDRLKDFQNQSWFSMLADMFDADSRRELLLCASLGRALTSGPAVEVWNEQYEKVYGLAEMVCERHLKMHQSKL</sequence>
<evidence type="ECO:0000313" key="2">
    <source>
        <dbReference type="Proteomes" id="UP001190700"/>
    </source>
</evidence>
<dbReference type="AlphaFoldDB" id="A0AAE0FG93"/>
<keyword evidence="2" id="KW-1185">Reference proteome</keyword>
<reference evidence="1 2" key="1">
    <citation type="journal article" date="2015" name="Genome Biol. Evol.">
        <title>Comparative Genomics of a Bacterivorous Green Alga Reveals Evolutionary Causalities and Consequences of Phago-Mixotrophic Mode of Nutrition.</title>
        <authorList>
            <person name="Burns J.A."/>
            <person name="Paasch A."/>
            <person name="Narechania A."/>
            <person name="Kim E."/>
        </authorList>
    </citation>
    <scope>NUCLEOTIDE SEQUENCE [LARGE SCALE GENOMIC DNA]</scope>
    <source>
        <strain evidence="1 2">PLY_AMNH</strain>
    </source>
</reference>
<name>A0AAE0FG93_9CHLO</name>
<dbReference type="SUPFAM" id="SSF47203">
    <property type="entry name" value="Acyl-CoA dehydrogenase C-terminal domain-like"/>
    <property type="match status" value="1"/>
</dbReference>
<organism evidence="1 2">
    <name type="scientific">Cymbomonas tetramitiformis</name>
    <dbReference type="NCBI Taxonomy" id="36881"/>
    <lineage>
        <taxon>Eukaryota</taxon>
        <taxon>Viridiplantae</taxon>
        <taxon>Chlorophyta</taxon>
        <taxon>Pyramimonadophyceae</taxon>
        <taxon>Pyramimonadales</taxon>
        <taxon>Pyramimonadaceae</taxon>
        <taxon>Cymbomonas</taxon>
    </lineage>
</organism>
<accession>A0AAE0FG93</accession>
<dbReference type="GO" id="GO:0071949">
    <property type="term" value="F:FAD binding"/>
    <property type="evidence" value="ECO:0007669"/>
    <property type="project" value="InterPro"/>
</dbReference>
<dbReference type="GO" id="GO:0033540">
    <property type="term" value="P:fatty acid beta-oxidation using acyl-CoA oxidase"/>
    <property type="evidence" value="ECO:0007669"/>
    <property type="project" value="TreeGrafter"/>
</dbReference>
<dbReference type="InterPro" id="IPR012258">
    <property type="entry name" value="Acyl-CoA_oxidase"/>
</dbReference>
<protein>
    <submittedName>
        <fullName evidence="1">Uncharacterized protein</fullName>
    </submittedName>
</protein>